<keyword evidence="2" id="KW-1185">Reference proteome</keyword>
<evidence type="ECO:0000313" key="1">
    <source>
        <dbReference type="EMBL" id="MCP2731913.1"/>
    </source>
</evidence>
<dbReference type="AlphaFoldDB" id="A0AAE3GXZ7"/>
<organism evidence="1 2">
    <name type="scientific">Limnofasciculus baicalensis BBK-W-15</name>
    <dbReference type="NCBI Taxonomy" id="2699891"/>
    <lineage>
        <taxon>Bacteria</taxon>
        <taxon>Bacillati</taxon>
        <taxon>Cyanobacteriota</taxon>
        <taxon>Cyanophyceae</taxon>
        <taxon>Coleofasciculales</taxon>
        <taxon>Coleofasciculaceae</taxon>
        <taxon>Limnofasciculus</taxon>
        <taxon>Limnofasciculus baicalensis</taxon>
    </lineage>
</organism>
<protein>
    <submittedName>
        <fullName evidence="1">Uncharacterized protein</fullName>
    </submittedName>
</protein>
<dbReference type="RefSeq" id="WP_254014644.1">
    <property type="nucleotide sequence ID" value="NZ_JAMZMM010000427.1"/>
</dbReference>
<accession>A0AAE3GXZ7</accession>
<dbReference type="Proteomes" id="UP001204953">
    <property type="component" value="Unassembled WGS sequence"/>
</dbReference>
<name>A0AAE3GXZ7_9CYAN</name>
<proteinExistence type="predicted"/>
<evidence type="ECO:0000313" key="2">
    <source>
        <dbReference type="Proteomes" id="UP001204953"/>
    </source>
</evidence>
<comment type="caution">
    <text evidence="1">The sequence shown here is derived from an EMBL/GenBank/DDBJ whole genome shotgun (WGS) entry which is preliminary data.</text>
</comment>
<dbReference type="EMBL" id="JAMZMM010000427">
    <property type="protein sequence ID" value="MCP2731913.1"/>
    <property type="molecule type" value="Genomic_DNA"/>
</dbReference>
<gene>
    <name evidence="1" type="ORF">NJ959_26120</name>
</gene>
<sequence>MTTLTYGKALPTPIDELNAIGKTHLEIFLSAYAPIFRSAVCETVNLLLSKTEFNKSKWNTHLQTTYRIIKGLN</sequence>
<reference evidence="1" key="1">
    <citation type="submission" date="2022-06" db="EMBL/GenBank/DDBJ databases">
        <title>New cyanobacteria of genus Symplocastrum in benthos of Lake Baikal.</title>
        <authorList>
            <person name="Sorokovikova E."/>
            <person name="Tikhonova I."/>
            <person name="Krasnopeev A."/>
            <person name="Evseev P."/>
            <person name="Gladkikh A."/>
            <person name="Belykh O."/>
        </authorList>
    </citation>
    <scope>NUCLEOTIDE SEQUENCE</scope>
    <source>
        <strain evidence="1">BBK-W-15</strain>
    </source>
</reference>